<evidence type="ECO:0000313" key="5">
    <source>
        <dbReference type="EMBL" id="CAB4583905.1"/>
    </source>
</evidence>
<dbReference type="EMBL" id="CAEZYX010000070">
    <property type="protein sequence ID" value="CAB4743838.1"/>
    <property type="molecule type" value="Genomic_DNA"/>
</dbReference>
<evidence type="ECO:0000313" key="7">
    <source>
        <dbReference type="EMBL" id="CAB4788698.1"/>
    </source>
</evidence>
<keyword evidence="1" id="KW-0210">Decarboxylase</keyword>
<gene>
    <name evidence="5" type="ORF">UFOPK1791_00086</name>
    <name evidence="6" type="ORF">UFOPK2802_00723</name>
    <name evidence="7" type="ORF">UFOPK2982_00391</name>
</gene>
<name>A0A6J6F8P4_9ZZZZ</name>
<dbReference type="SUPFAM" id="SSF52507">
    <property type="entry name" value="Homo-oligomeric flavin-containing Cys decarboxylases, HFCD"/>
    <property type="match status" value="1"/>
</dbReference>
<organism evidence="5">
    <name type="scientific">freshwater metagenome</name>
    <dbReference type="NCBI Taxonomy" id="449393"/>
    <lineage>
        <taxon>unclassified sequences</taxon>
        <taxon>metagenomes</taxon>
        <taxon>ecological metagenomes</taxon>
    </lineage>
</organism>
<dbReference type="GO" id="GO:0010181">
    <property type="term" value="F:FMN binding"/>
    <property type="evidence" value="ECO:0007669"/>
    <property type="project" value="InterPro"/>
</dbReference>
<dbReference type="GO" id="GO:0004633">
    <property type="term" value="F:phosphopantothenoylcysteine decarboxylase activity"/>
    <property type="evidence" value="ECO:0007669"/>
    <property type="project" value="InterPro"/>
</dbReference>
<dbReference type="Gene3D" id="3.40.50.1950">
    <property type="entry name" value="Flavin prenyltransferase-like"/>
    <property type="match status" value="1"/>
</dbReference>
<dbReference type="Gene3D" id="3.40.50.10300">
    <property type="entry name" value="CoaB-like"/>
    <property type="match status" value="1"/>
</dbReference>
<dbReference type="EMBL" id="CAEZUF010000003">
    <property type="protein sequence ID" value="CAB4583905.1"/>
    <property type="molecule type" value="Genomic_DNA"/>
</dbReference>
<dbReference type="InterPro" id="IPR007085">
    <property type="entry name" value="DNA/pantothenate-metab_flavo_C"/>
</dbReference>
<dbReference type="NCBIfam" id="TIGR00521">
    <property type="entry name" value="coaBC_dfp"/>
    <property type="match status" value="1"/>
</dbReference>
<dbReference type="EMBL" id="CAFAAE010000036">
    <property type="protein sequence ID" value="CAB4788698.1"/>
    <property type="molecule type" value="Genomic_DNA"/>
</dbReference>
<dbReference type="SUPFAM" id="SSF102645">
    <property type="entry name" value="CoaB-like"/>
    <property type="match status" value="1"/>
</dbReference>
<dbReference type="InterPro" id="IPR035929">
    <property type="entry name" value="CoaB-like_sf"/>
</dbReference>
<dbReference type="GO" id="GO:0015937">
    <property type="term" value="P:coenzyme A biosynthetic process"/>
    <property type="evidence" value="ECO:0007669"/>
    <property type="project" value="InterPro"/>
</dbReference>
<feature type="domain" description="Flavoprotein" evidence="3">
    <location>
        <begin position="11"/>
        <end position="180"/>
    </location>
</feature>
<sequence length="404" mass="43189">MSQITFPRGREIVLGVGAGIAAYKSCDVLRRLQDHGFLVTVVPTPSSLNFVGKATWEALSGRKVNTDVWEDIPTVPHVSLGVKADLVLIAPATADLISRIAAGRADDLLTNTVLTTTAPILLIPAMHPQMWLNPATVANVETLKSRGIFVMEPAIGRLTGSDSGIGRFPESNEIIEKVLEVSQSRCDLLGKRVLITAGGTREAIDPVRYIGNRSTGKQGYALAFAAVKRGAIVDLIAANSAFPDIEGITTTHVESADEMNLLVQEKFPNSDALLMCAAVADAKPVLYSTDKIKKAKLSEIALQTNPDILSTAAKHRSASQVLLGFAAETNSDLVNYGKSKLNAKGVDFLYVNNVDNGAIFGSDLTSGYLLSNEGDVSQISEVSKDTLSNILLDKVSERLRYANV</sequence>
<dbReference type="Pfam" id="PF04127">
    <property type="entry name" value="DFP"/>
    <property type="match status" value="1"/>
</dbReference>
<accession>A0A6J6F8P4</accession>
<keyword evidence="2" id="KW-0456">Lyase</keyword>
<evidence type="ECO:0000313" key="6">
    <source>
        <dbReference type="EMBL" id="CAB4743838.1"/>
    </source>
</evidence>
<evidence type="ECO:0000256" key="2">
    <source>
        <dbReference type="ARBA" id="ARBA00023239"/>
    </source>
</evidence>
<proteinExistence type="inferred from homology"/>
<dbReference type="InterPro" id="IPR003382">
    <property type="entry name" value="Flavoprotein"/>
</dbReference>
<dbReference type="GO" id="GO:0071513">
    <property type="term" value="C:phosphopantothenoylcysteine decarboxylase complex"/>
    <property type="evidence" value="ECO:0007669"/>
    <property type="project" value="TreeGrafter"/>
</dbReference>
<evidence type="ECO:0000256" key="1">
    <source>
        <dbReference type="ARBA" id="ARBA00022793"/>
    </source>
</evidence>
<protein>
    <submittedName>
        <fullName evidence="5">Unannotated protein</fullName>
    </submittedName>
</protein>
<dbReference type="InterPro" id="IPR036551">
    <property type="entry name" value="Flavin_trans-like"/>
</dbReference>
<dbReference type="PANTHER" id="PTHR14359">
    <property type="entry name" value="HOMO-OLIGOMERIC FLAVIN CONTAINING CYS DECARBOXYLASE FAMILY"/>
    <property type="match status" value="1"/>
</dbReference>
<dbReference type="HAMAP" id="MF_02225">
    <property type="entry name" value="CoaBC"/>
    <property type="match status" value="1"/>
</dbReference>
<evidence type="ECO:0000259" key="4">
    <source>
        <dbReference type="Pfam" id="PF04127"/>
    </source>
</evidence>
<dbReference type="PANTHER" id="PTHR14359:SF6">
    <property type="entry name" value="PHOSPHOPANTOTHENOYLCYSTEINE DECARBOXYLASE"/>
    <property type="match status" value="1"/>
</dbReference>
<dbReference type="AlphaFoldDB" id="A0A6J6F8P4"/>
<reference evidence="5" key="1">
    <citation type="submission" date="2020-05" db="EMBL/GenBank/DDBJ databases">
        <authorList>
            <person name="Chiriac C."/>
            <person name="Salcher M."/>
            <person name="Ghai R."/>
            <person name="Kavagutti S V."/>
        </authorList>
    </citation>
    <scope>NUCLEOTIDE SEQUENCE</scope>
</reference>
<feature type="domain" description="DNA/pantothenate metabolism flavoprotein C-terminal" evidence="4">
    <location>
        <begin position="189"/>
        <end position="397"/>
    </location>
</feature>
<dbReference type="InterPro" id="IPR005252">
    <property type="entry name" value="CoaBC"/>
</dbReference>
<evidence type="ECO:0000259" key="3">
    <source>
        <dbReference type="Pfam" id="PF02441"/>
    </source>
</evidence>
<dbReference type="Pfam" id="PF02441">
    <property type="entry name" value="Flavoprotein"/>
    <property type="match status" value="1"/>
</dbReference>
<dbReference type="GO" id="GO:0004632">
    <property type="term" value="F:phosphopantothenate--cysteine ligase activity"/>
    <property type="evidence" value="ECO:0007669"/>
    <property type="project" value="InterPro"/>
</dbReference>
<dbReference type="GO" id="GO:0015941">
    <property type="term" value="P:pantothenate catabolic process"/>
    <property type="evidence" value="ECO:0007669"/>
    <property type="project" value="InterPro"/>
</dbReference>